<dbReference type="InterPro" id="IPR007844">
    <property type="entry name" value="AsmA"/>
</dbReference>
<evidence type="ECO:0000259" key="3">
    <source>
        <dbReference type="Pfam" id="PF05170"/>
    </source>
</evidence>
<proteinExistence type="predicted"/>
<feature type="region of interest" description="Disordered" evidence="1">
    <location>
        <begin position="679"/>
        <end position="714"/>
    </location>
</feature>
<keyword evidence="5" id="KW-1185">Reference proteome</keyword>
<name>F8BWS2_AFIC5</name>
<feature type="domain" description="AsmA" evidence="3">
    <location>
        <begin position="397"/>
        <end position="580"/>
    </location>
</feature>
<gene>
    <name evidence="4" type="ordered locus">OCA5_c28510</name>
</gene>
<dbReference type="GO" id="GO:0005886">
    <property type="term" value="C:plasma membrane"/>
    <property type="evidence" value="ECO:0007669"/>
    <property type="project" value="TreeGrafter"/>
</dbReference>
<evidence type="ECO:0000256" key="2">
    <source>
        <dbReference type="SAM" id="Phobius"/>
    </source>
</evidence>
<dbReference type="Pfam" id="PF05359">
    <property type="entry name" value="DUF748"/>
    <property type="match status" value="1"/>
</dbReference>
<keyword evidence="2" id="KW-0812">Transmembrane</keyword>
<dbReference type="Pfam" id="PF05170">
    <property type="entry name" value="AsmA"/>
    <property type="match status" value="1"/>
</dbReference>
<keyword evidence="2" id="KW-1133">Transmembrane helix</keyword>
<dbReference type="InterPro" id="IPR008023">
    <property type="entry name" value="DUF748"/>
</dbReference>
<dbReference type="PANTHER" id="PTHR30441">
    <property type="entry name" value="DUF748 DOMAIN-CONTAINING PROTEIN"/>
    <property type="match status" value="1"/>
</dbReference>
<reference evidence="4 5" key="1">
    <citation type="journal article" date="2011" name="J. Bacteriol.">
        <title>Complete genome sequences of the chemolithoautotrophic Oligotropha carboxidovorans strains OM4 and OM5.</title>
        <authorList>
            <person name="Volland S."/>
            <person name="Rachinger M."/>
            <person name="Strittmatter A."/>
            <person name="Daniel R."/>
            <person name="Gottschalk G."/>
            <person name="Meyer O."/>
        </authorList>
    </citation>
    <scope>NUCLEOTIDE SEQUENCE [LARGE SCALE GENOMIC DNA]</scope>
    <source>
        <strain evidence="5">ATCC 49405 / DSM 1227 / KCTC 32145 / OM5</strain>
    </source>
</reference>
<dbReference type="OrthoDB" id="5439561at2"/>
<accession>F8BWS2</accession>
<dbReference type="InterPro" id="IPR052894">
    <property type="entry name" value="AsmA-related"/>
</dbReference>
<dbReference type="HOGENOM" id="CLU_012870_2_0_5"/>
<protein>
    <submittedName>
        <fullName evidence="4">AsmA family protein</fullName>
    </submittedName>
</protein>
<feature type="compositionally biased region" description="Low complexity" evidence="1">
    <location>
        <begin position="698"/>
        <end position="714"/>
    </location>
</feature>
<feature type="transmembrane region" description="Helical" evidence="2">
    <location>
        <begin position="63"/>
        <end position="85"/>
    </location>
</feature>
<evidence type="ECO:0000313" key="4">
    <source>
        <dbReference type="EMBL" id="AEI07542.1"/>
    </source>
</evidence>
<dbReference type="AlphaFoldDB" id="F8BWS2"/>
<dbReference type="Proteomes" id="UP000007730">
    <property type="component" value="Chromosome"/>
</dbReference>
<sequence>MHDPAMSATPTSAPFSPVRRGLPSLESVKKTDQVAPRPGGTTACSLQQTTGLFYLTTHAIRRLALPVAVVLGVLFAGLLAGSWLIDREAVRAAVEAQIRDATGLELAVSGRTDISLFPSARVTLDGVALKGATNDEPPLRSDRLQAKLSLFGLIAGHTRVTDVVLLAPRIHVSVDQDGRSNWAPVIQAFAQSVKPAATRDVWFSDVRITDGTLLYRDTKNNLKETVGGIDLAISLPSSSRVFSMRGEATWHNERLDGNFTIADFLAAVNGEKSGLKVKLVGTPLKLSFDGTMTNRSSLLLEGTLAADMPSLRGMMRWAGHELPGANGFGPFSLKARANLVGSSVALTNVNTTLDGNAAEGVLTFNNTTGQRTLQGTLAADALDLTPYLGTIRLLATTHEWSRQPFDLRALSETNLDIRLSAAKVAVGGSRLGRTALGANLRNGTLALSIGEAQVFGGIVKGSLSVGRIDDGANVKAQVGFTDVDLEAGAAELFNIRSLRGRGDLNLTLEAQGGSAFALTQTLDGSATLMGRDGALSGFNIEQLLRRLERRPLSGAGSFRSGNTPFDKLQISVTIRDGMAHAESIELDGPATRVTLAGEASIPSREYDLKGVAELKAAAGAPPEFQLPFVVQGPWDDPLILPDSDILIRRSTVTAPLLDSLKSHKAHDAVKAVIERLSGKKPAPAVEAAPPAPAPGTPPAAEAPAAAAPAAPQAN</sequence>
<evidence type="ECO:0000256" key="1">
    <source>
        <dbReference type="SAM" id="MobiDB-lite"/>
    </source>
</evidence>
<evidence type="ECO:0000313" key="5">
    <source>
        <dbReference type="Proteomes" id="UP000007730"/>
    </source>
</evidence>
<dbReference type="STRING" id="504832.OCA5_c28510"/>
<dbReference type="KEGG" id="ocg:OCA5_c28510"/>
<dbReference type="eggNOG" id="COG2982">
    <property type="taxonomic scope" value="Bacteria"/>
</dbReference>
<dbReference type="PANTHER" id="PTHR30441:SF4">
    <property type="entry name" value="PROTEIN ASMA"/>
    <property type="match status" value="1"/>
</dbReference>
<keyword evidence="2" id="KW-0472">Membrane</keyword>
<dbReference type="GO" id="GO:0090313">
    <property type="term" value="P:regulation of protein targeting to membrane"/>
    <property type="evidence" value="ECO:0007669"/>
    <property type="project" value="TreeGrafter"/>
</dbReference>
<organism evidence="4 5">
    <name type="scientific">Afipia carboxidovorans (strain ATCC 49405 / DSM 1227 / KCTC 32145 / OM5)</name>
    <name type="common">Oligotropha carboxidovorans</name>
    <dbReference type="NCBI Taxonomy" id="504832"/>
    <lineage>
        <taxon>Bacteria</taxon>
        <taxon>Pseudomonadati</taxon>
        <taxon>Pseudomonadota</taxon>
        <taxon>Alphaproteobacteria</taxon>
        <taxon>Hyphomicrobiales</taxon>
        <taxon>Nitrobacteraceae</taxon>
        <taxon>Afipia</taxon>
    </lineage>
</organism>
<dbReference type="EMBL" id="CP002826">
    <property type="protein sequence ID" value="AEI07542.1"/>
    <property type="molecule type" value="Genomic_DNA"/>
</dbReference>
<feature type="region of interest" description="Disordered" evidence="1">
    <location>
        <begin position="1"/>
        <end position="21"/>
    </location>
</feature>